<evidence type="ECO:0000313" key="8">
    <source>
        <dbReference type="EMBL" id="EXB42380.1"/>
    </source>
</evidence>
<dbReference type="GO" id="GO:0016020">
    <property type="term" value="C:membrane"/>
    <property type="evidence" value="ECO:0007669"/>
    <property type="project" value="UniProtKB-SubCell"/>
</dbReference>
<feature type="transmembrane region" description="Helical" evidence="6">
    <location>
        <begin position="347"/>
        <end position="364"/>
    </location>
</feature>
<feature type="transmembrane region" description="Helical" evidence="6">
    <location>
        <begin position="306"/>
        <end position="326"/>
    </location>
</feature>
<sequence length="555" mass="59449">MCPGPESRGIVNSTRDPFILKDGLGGENHNDEATIMRARVVESGSDGSSSSSSSSGGGGGFLHRLFSTNGLSETLPLSEVNEELCSLVKIACPILMTSMLLYSRSVVSMLFLGRLGKAELAGGSLALGFGNITGNSILRGLSTGMDPICCQAYGAKRLSVLSQTFQKTLCLLLLVSIPISALWLNMEPICIWLGQDPAITRVAKIYMACSIPELLAQAHLQPLRIFLRTQGLTAPLTIAATCSAVLHLPINYFLVTYLKLGVGGVALALAWNTLNLNVGLVIYILVSSKPLNPWHGLTIFSTFTGWGPLLKLALPSCASICLEWWWYEIMMFLCGVLSNPQASLASMGILIQTTGMLYVFPISLSTGLTTRVGHALGSGQPSRAQWTAILGLTVAFVFGLSAFLFMIAARSWWGKLYTDEPQVLQLVSKTLPLLGLCELANTPQTAACGVLTGTARPTMGARINLCAFYGVGLPVAVGAAFGLGVGFRGLWIGLLSAQVSCFGMLIYTLVRTDWKQMSKRAEELASRTEDKEKANEKRDEESGLLSTDTELTEIS</sequence>
<dbReference type="AlphaFoldDB" id="W9QMD8"/>
<dbReference type="PANTHER" id="PTHR11206">
    <property type="entry name" value="MULTIDRUG RESISTANCE PROTEIN"/>
    <property type="match status" value="1"/>
</dbReference>
<dbReference type="GO" id="GO:0015297">
    <property type="term" value="F:antiporter activity"/>
    <property type="evidence" value="ECO:0007669"/>
    <property type="project" value="InterPro"/>
</dbReference>
<feature type="transmembrane region" description="Helical" evidence="6">
    <location>
        <begin position="466"/>
        <end position="484"/>
    </location>
</feature>
<dbReference type="STRING" id="981085.W9QMD8"/>
<dbReference type="GO" id="GO:1990961">
    <property type="term" value="P:xenobiotic detoxification by transmembrane export across the plasma membrane"/>
    <property type="evidence" value="ECO:0007669"/>
    <property type="project" value="InterPro"/>
</dbReference>
<organism evidence="8 9">
    <name type="scientific">Morus notabilis</name>
    <dbReference type="NCBI Taxonomy" id="981085"/>
    <lineage>
        <taxon>Eukaryota</taxon>
        <taxon>Viridiplantae</taxon>
        <taxon>Streptophyta</taxon>
        <taxon>Embryophyta</taxon>
        <taxon>Tracheophyta</taxon>
        <taxon>Spermatophyta</taxon>
        <taxon>Magnoliopsida</taxon>
        <taxon>eudicotyledons</taxon>
        <taxon>Gunneridae</taxon>
        <taxon>Pentapetalae</taxon>
        <taxon>rosids</taxon>
        <taxon>fabids</taxon>
        <taxon>Rosales</taxon>
        <taxon>Moraceae</taxon>
        <taxon>Moreae</taxon>
        <taxon>Morus</taxon>
    </lineage>
</organism>
<evidence type="ECO:0000256" key="5">
    <source>
        <dbReference type="ARBA" id="ARBA00023136"/>
    </source>
</evidence>
<comment type="similarity">
    <text evidence="2 6">Belongs to the multi antimicrobial extrusion (MATE) (TC 2.A.66.1) family.</text>
</comment>
<keyword evidence="3 6" id="KW-0812">Transmembrane</keyword>
<evidence type="ECO:0000256" key="2">
    <source>
        <dbReference type="ARBA" id="ARBA00010199"/>
    </source>
</evidence>
<evidence type="ECO:0000256" key="7">
    <source>
        <dbReference type="SAM" id="MobiDB-lite"/>
    </source>
</evidence>
<accession>W9QMD8</accession>
<name>W9QMD8_9ROSA</name>
<feature type="region of interest" description="Disordered" evidence="7">
    <location>
        <begin position="521"/>
        <end position="555"/>
    </location>
</feature>
<evidence type="ECO:0000256" key="6">
    <source>
        <dbReference type="RuleBase" id="RU004914"/>
    </source>
</evidence>
<protein>
    <recommendedName>
        <fullName evidence="6">Protein DETOXIFICATION</fullName>
    </recommendedName>
    <alternativeName>
        <fullName evidence="6">Multidrug and toxic compound extrusion protein</fullName>
    </alternativeName>
</protein>
<feature type="transmembrane region" description="Helical" evidence="6">
    <location>
        <begin position="490"/>
        <end position="510"/>
    </location>
</feature>
<feature type="transmembrane region" description="Helical" evidence="6">
    <location>
        <begin position="266"/>
        <end position="286"/>
    </location>
</feature>
<dbReference type="NCBIfam" id="TIGR00797">
    <property type="entry name" value="matE"/>
    <property type="match status" value="1"/>
</dbReference>
<dbReference type="InterPro" id="IPR045069">
    <property type="entry name" value="MATE_euk"/>
</dbReference>
<feature type="transmembrane region" description="Helical" evidence="6">
    <location>
        <begin position="384"/>
        <end position="407"/>
    </location>
</feature>
<keyword evidence="9" id="KW-1185">Reference proteome</keyword>
<dbReference type="CDD" id="cd13132">
    <property type="entry name" value="MATE_eukaryotic"/>
    <property type="match status" value="1"/>
</dbReference>
<gene>
    <name evidence="8" type="ORF">L484_021973</name>
</gene>
<dbReference type="Pfam" id="PF01554">
    <property type="entry name" value="MatE"/>
    <property type="match status" value="2"/>
</dbReference>
<evidence type="ECO:0000256" key="1">
    <source>
        <dbReference type="ARBA" id="ARBA00004141"/>
    </source>
</evidence>
<comment type="caution">
    <text evidence="6">Lacks conserved residue(s) required for the propagation of feature annotation.</text>
</comment>
<feature type="compositionally biased region" description="Polar residues" evidence="7">
    <location>
        <begin position="544"/>
        <end position="555"/>
    </location>
</feature>
<dbReference type="GO" id="GO:0042910">
    <property type="term" value="F:xenobiotic transmembrane transporter activity"/>
    <property type="evidence" value="ECO:0007669"/>
    <property type="project" value="InterPro"/>
</dbReference>
<proteinExistence type="inferred from homology"/>
<feature type="compositionally biased region" description="Basic and acidic residues" evidence="7">
    <location>
        <begin position="521"/>
        <end position="541"/>
    </location>
</feature>
<evidence type="ECO:0000256" key="3">
    <source>
        <dbReference type="ARBA" id="ARBA00022692"/>
    </source>
</evidence>
<feature type="transmembrane region" description="Helical" evidence="6">
    <location>
        <begin position="232"/>
        <end position="254"/>
    </location>
</feature>
<keyword evidence="4 6" id="KW-1133">Transmembrane helix</keyword>
<evidence type="ECO:0000256" key="4">
    <source>
        <dbReference type="ARBA" id="ARBA00022989"/>
    </source>
</evidence>
<dbReference type="EMBL" id="KE343820">
    <property type="protein sequence ID" value="EXB42380.1"/>
    <property type="molecule type" value="Genomic_DNA"/>
</dbReference>
<keyword evidence="5 6" id="KW-0472">Membrane</keyword>
<dbReference type="InterPro" id="IPR002528">
    <property type="entry name" value="MATE_fam"/>
</dbReference>
<dbReference type="Proteomes" id="UP000030645">
    <property type="component" value="Unassembled WGS sequence"/>
</dbReference>
<evidence type="ECO:0000313" key="9">
    <source>
        <dbReference type="Proteomes" id="UP000030645"/>
    </source>
</evidence>
<comment type="subcellular location">
    <subcellularLocation>
        <location evidence="1">Membrane</location>
        <topology evidence="1">Multi-pass membrane protein</topology>
    </subcellularLocation>
</comment>
<reference evidence="9" key="1">
    <citation type="submission" date="2013-01" db="EMBL/GenBank/DDBJ databases">
        <title>Draft Genome Sequence of a Mulberry Tree, Morus notabilis C.K. Schneid.</title>
        <authorList>
            <person name="He N."/>
            <person name="Zhao S."/>
        </authorList>
    </citation>
    <scope>NUCLEOTIDE SEQUENCE</scope>
</reference>
<dbReference type="eggNOG" id="KOG1347">
    <property type="taxonomic scope" value="Eukaryota"/>
</dbReference>